<comment type="caution">
    <text evidence="1">The sequence shown here is derived from an EMBL/GenBank/DDBJ whole genome shotgun (WGS) entry which is preliminary data.</text>
</comment>
<dbReference type="Proteomes" id="UP000531581">
    <property type="component" value="Unassembled WGS sequence"/>
</dbReference>
<proteinExistence type="predicted"/>
<protein>
    <submittedName>
        <fullName evidence="1">Uncharacterized protein</fullName>
    </submittedName>
</protein>
<dbReference type="RefSeq" id="WP_170171779.1">
    <property type="nucleotide sequence ID" value="NZ_JABEOW010000046.1"/>
</dbReference>
<evidence type="ECO:0000313" key="1">
    <source>
        <dbReference type="EMBL" id="NVP33301.1"/>
    </source>
</evidence>
<sequence length="110" mass="12117">MNTIDTQRIYATHEAGYLAAQRHGFRTIQRLEDALRERDGWAGRYTGYWDQELEEMVVDGDCSADYEDAHKFAEGIAAEAARGNARGIIIAQGRTDEAALMILAASPSPG</sequence>
<organism evidence="1 2">
    <name type="scientific">Sphingomonas sanguinis</name>
    <dbReference type="NCBI Taxonomy" id="33051"/>
    <lineage>
        <taxon>Bacteria</taxon>
        <taxon>Pseudomonadati</taxon>
        <taxon>Pseudomonadota</taxon>
        <taxon>Alphaproteobacteria</taxon>
        <taxon>Sphingomonadales</taxon>
        <taxon>Sphingomonadaceae</taxon>
        <taxon>Sphingomonas</taxon>
    </lineage>
</organism>
<accession>A0A7Y7UTX2</accession>
<reference evidence="1 2" key="1">
    <citation type="submission" date="2020-05" db="EMBL/GenBank/DDBJ databases">
        <title>Draft Genome Sequences of Sphingomonas sp. Isolated from the International Space Station.</title>
        <authorList>
            <person name="Bijlani S."/>
            <person name="Singh N.K."/>
            <person name="Mason C.E."/>
            <person name="Wang C.C."/>
            <person name="Venkateswaran K."/>
        </authorList>
    </citation>
    <scope>NUCLEOTIDE SEQUENCE [LARGE SCALE GENOMIC DNA]</scope>
    <source>
        <strain evidence="1">ISS-IIF7SWP</strain>
    </source>
</reference>
<evidence type="ECO:0000313" key="2">
    <source>
        <dbReference type="Proteomes" id="UP000531581"/>
    </source>
</evidence>
<dbReference type="AlphaFoldDB" id="A0A7Y7UTX2"/>
<gene>
    <name evidence="1" type="ORF">HLV41_19895</name>
</gene>
<name>A0A7Y7UTX2_9SPHN</name>
<dbReference type="EMBL" id="JABYQV010000032">
    <property type="protein sequence ID" value="NVP33301.1"/>
    <property type="molecule type" value="Genomic_DNA"/>
</dbReference>